<dbReference type="GO" id="GO:0034605">
    <property type="term" value="P:cellular response to heat"/>
    <property type="evidence" value="ECO:0007669"/>
    <property type="project" value="TreeGrafter"/>
</dbReference>
<dbReference type="SMART" id="SM01086">
    <property type="entry name" value="ClpB_D2-small"/>
    <property type="match status" value="1"/>
</dbReference>
<dbReference type="SUPFAM" id="SSF81923">
    <property type="entry name" value="Double Clp-N motif"/>
    <property type="match status" value="1"/>
</dbReference>
<dbReference type="GO" id="GO:0005737">
    <property type="term" value="C:cytoplasm"/>
    <property type="evidence" value="ECO:0007669"/>
    <property type="project" value="TreeGrafter"/>
</dbReference>
<dbReference type="InterPro" id="IPR003959">
    <property type="entry name" value="ATPase_AAA_core"/>
</dbReference>
<gene>
    <name evidence="8" type="ORF">COS81_02160</name>
</gene>
<proteinExistence type="predicted"/>
<dbReference type="InterPro" id="IPR036628">
    <property type="entry name" value="Clp_N_dom_sf"/>
</dbReference>
<dbReference type="Gene3D" id="3.40.50.300">
    <property type="entry name" value="P-loop containing nucleotide triphosphate hydrolases"/>
    <property type="match status" value="2"/>
</dbReference>
<dbReference type="InterPro" id="IPR027417">
    <property type="entry name" value="P-loop_NTPase"/>
</dbReference>
<evidence type="ECO:0000313" key="9">
    <source>
        <dbReference type="Proteomes" id="UP000229916"/>
    </source>
</evidence>
<comment type="caution">
    <text evidence="8">The sequence shown here is derived from an EMBL/GenBank/DDBJ whole genome shotgun (WGS) entry which is preliminary data.</text>
</comment>
<dbReference type="InterPro" id="IPR041546">
    <property type="entry name" value="ClpA/ClpB_AAA_lid"/>
</dbReference>
<dbReference type="GO" id="GO:0016887">
    <property type="term" value="F:ATP hydrolysis activity"/>
    <property type="evidence" value="ECO:0007669"/>
    <property type="project" value="InterPro"/>
</dbReference>
<dbReference type="PRINTS" id="PR00300">
    <property type="entry name" value="CLPPROTEASEA"/>
</dbReference>
<keyword evidence="4" id="KW-0143">Chaperone</keyword>
<dbReference type="Gene3D" id="1.10.8.60">
    <property type="match status" value="2"/>
</dbReference>
<evidence type="ECO:0000256" key="4">
    <source>
        <dbReference type="ARBA" id="ARBA00023186"/>
    </source>
</evidence>
<dbReference type="InterPro" id="IPR019489">
    <property type="entry name" value="Clp_ATPase_C"/>
</dbReference>
<evidence type="ECO:0000256" key="5">
    <source>
        <dbReference type="SAM" id="Phobius"/>
    </source>
</evidence>
<reference evidence="9" key="1">
    <citation type="submission" date="2017-09" db="EMBL/GenBank/DDBJ databases">
        <title>Depth-based differentiation of microbial function through sediment-hosted aquifers and enrichment of novel symbionts in the deep terrestrial subsurface.</title>
        <authorList>
            <person name="Probst A.J."/>
            <person name="Ladd B."/>
            <person name="Jarett J.K."/>
            <person name="Geller-Mcgrath D.E."/>
            <person name="Sieber C.M.K."/>
            <person name="Emerson J.B."/>
            <person name="Anantharaman K."/>
            <person name="Thomas B.C."/>
            <person name="Malmstrom R."/>
            <person name="Stieglmeier M."/>
            <person name="Klingl A."/>
            <person name="Woyke T."/>
            <person name="Ryan C.M."/>
            <person name="Banfield J.F."/>
        </authorList>
    </citation>
    <scope>NUCLEOTIDE SEQUENCE [LARGE SCALE GENOMIC DNA]</scope>
</reference>
<dbReference type="Pfam" id="PF10431">
    <property type="entry name" value="ClpB_D2-small"/>
    <property type="match status" value="1"/>
</dbReference>
<dbReference type="PANTHER" id="PTHR11638:SF18">
    <property type="entry name" value="HEAT SHOCK PROTEIN 104"/>
    <property type="match status" value="1"/>
</dbReference>
<dbReference type="SMART" id="SM00382">
    <property type="entry name" value="AAA"/>
    <property type="match status" value="2"/>
</dbReference>
<dbReference type="InterPro" id="IPR050130">
    <property type="entry name" value="ClpA_ClpB"/>
</dbReference>
<accession>A0A2M7ANG3</accession>
<evidence type="ECO:0000256" key="1">
    <source>
        <dbReference type="ARBA" id="ARBA00022737"/>
    </source>
</evidence>
<evidence type="ECO:0000259" key="7">
    <source>
        <dbReference type="SMART" id="SM01086"/>
    </source>
</evidence>
<dbReference type="CDD" id="cd00009">
    <property type="entry name" value="AAA"/>
    <property type="match status" value="1"/>
</dbReference>
<feature type="transmembrane region" description="Helical" evidence="5">
    <location>
        <begin position="77"/>
        <end position="110"/>
    </location>
</feature>
<dbReference type="Pfam" id="PF17871">
    <property type="entry name" value="AAA_lid_9"/>
    <property type="match status" value="1"/>
</dbReference>
<dbReference type="InterPro" id="IPR003593">
    <property type="entry name" value="AAA+_ATPase"/>
</dbReference>
<keyword evidence="2" id="KW-0547">Nucleotide-binding</keyword>
<dbReference type="GO" id="GO:0005524">
    <property type="term" value="F:ATP binding"/>
    <property type="evidence" value="ECO:0007669"/>
    <property type="project" value="UniProtKB-KW"/>
</dbReference>
<dbReference type="Proteomes" id="UP000229916">
    <property type="component" value="Unassembled WGS sequence"/>
</dbReference>
<dbReference type="Pfam" id="PF00004">
    <property type="entry name" value="AAA"/>
    <property type="match status" value="1"/>
</dbReference>
<dbReference type="SUPFAM" id="SSF52540">
    <property type="entry name" value="P-loop containing nucleoside triphosphate hydrolases"/>
    <property type="match status" value="2"/>
</dbReference>
<keyword evidence="1" id="KW-0677">Repeat</keyword>
<evidence type="ECO:0000259" key="6">
    <source>
        <dbReference type="SMART" id="SM00382"/>
    </source>
</evidence>
<dbReference type="Gene3D" id="1.10.1780.10">
    <property type="entry name" value="Clp, N-terminal domain"/>
    <property type="match status" value="1"/>
</dbReference>
<dbReference type="CDD" id="cd19499">
    <property type="entry name" value="RecA-like_ClpB_Hsp104-like"/>
    <property type="match status" value="1"/>
</dbReference>
<name>A0A2M7ANG3_UNCKA</name>
<feature type="transmembrane region" description="Helical" evidence="5">
    <location>
        <begin position="6"/>
        <end position="26"/>
    </location>
</feature>
<protein>
    <submittedName>
        <fullName evidence="8">Chaperone protein ClpB</fullName>
    </submittedName>
</protein>
<sequence>MENISPLSTLKDITFHLIYFVFWWYIKQTAFWFKFVYRTILLLADGASLVPMVKNLFAPYHQDYTLVGRLIGFVTRFIWIVFSVAILIVAFALLITIPLIWWILPLAFYFGFSFSSFFDQRVFSFLGVVISFFCVYLYWRYYIIQPKKTVYDIGENEISLENLAETFMPNLKRAFNHAYELAYEDKNLNDLPYYLFVSLVKEKRNRAIFWRLNISSRAILERAQSKKDQLLKTIAPLPELLKLFWQKAQEMGHYHLDTDAVLVALVENIEPIQKIFIDLEIRKEDIDRTAEWIYARILAAHRWKYWRRKDFHLYGGYDQAWTSGWIPTLKHYSQNITALVARGMVPYTVGRKKEIEEIVRVLSRTTKNNVILLGPAGVGKTSIIYGIAQRILAGNLEEIKDKKVVSLDLAAMLAGASNRGDFEERLQVSLRESGSGKTILFIDEIQNIMGAGTTGQSLLDASAILEPILSSGGLQCIGATTHKDFRQYIEPNEAFTSHFQTVEILEPSDDEATFILENLASVIEARQGVMIIYQAIENAVKLSRQFIRDRVLPEKAIDILDEAAVTARRTKDKKVTAEIVAEIISQKTGIPVSKLTVEESAKLLHLEDEIHRRLINQEEAVSAIANAMRRARAGLKEAKRPIASFLFLGPTGVGKTETAKALSDIYYGSEENMVRLDMTEYQAPDSVTKLIGASPGHLGFGSGGQLTEAVRSRPFSLVLLDEFEKAASDILNIFLQVFDDGRLTDSSGRTVLFYDTIIIATSNAQSVMIQEAVRKGLAQEKIKDLVMQDLNQHFRPELLNRFDAVIIFKPLNMDHVIEITHLLLKKLSDKLQAKEIAFEISPQAVLKLARLGFDPQFGARPLKRVIQEKLENPLAQRLLQKAIRPGQVVQINEQDILE</sequence>
<keyword evidence="5" id="KW-0812">Transmembrane</keyword>
<feature type="domain" description="Clp ATPase C-terminal" evidence="7">
    <location>
        <begin position="811"/>
        <end position="897"/>
    </location>
</feature>
<dbReference type="AlphaFoldDB" id="A0A2M7ANG3"/>
<dbReference type="FunFam" id="3.40.50.300:FF:000025">
    <property type="entry name" value="ATP-dependent Clp protease subunit"/>
    <property type="match status" value="1"/>
</dbReference>
<dbReference type="InterPro" id="IPR001270">
    <property type="entry name" value="ClpA/B"/>
</dbReference>
<dbReference type="PANTHER" id="PTHR11638">
    <property type="entry name" value="ATP-DEPENDENT CLP PROTEASE"/>
    <property type="match status" value="1"/>
</dbReference>
<keyword evidence="3" id="KW-0067">ATP-binding</keyword>
<feature type="transmembrane region" description="Helical" evidence="5">
    <location>
        <begin position="122"/>
        <end position="139"/>
    </location>
</feature>
<evidence type="ECO:0000256" key="2">
    <source>
        <dbReference type="ARBA" id="ARBA00022741"/>
    </source>
</evidence>
<dbReference type="EMBL" id="PEWD01000044">
    <property type="protein sequence ID" value="PIU68912.1"/>
    <property type="molecule type" value="Genomic_DNA"/>
</dbReference>
<organism evidence="8 9">
    <name type="scientific">candidate division WWE3 bacterium CG06_land_8_20_14_3_00_42_16</name>
    <dbReference type="NCBI Taxonomy" id="1975083"/>
    <lineage>
        <taxon>Bacteria</taxon>
        <taxon>Katanobacteria</taxon>
    </lineage>
</organism>
<evidence type="ECO:0000313" key="8">
    <source>
        <dbReference type="EMBL" id="PIU68912.1"/>
    </source>
</evidence>
<feature type="domain" description="AAA+ ATPase" evidence="6">
    <location>
        <begin position="366"/>
        <end position="509"/>
    </location>
</feature>
<keyword evidence="5" id="KW-0472">Membrane</keyword>
<feature type="domain" description="AAA+ ATPase" evidence="6">
    <location>
        <begin position="641"/>
        <end position="812"/>
    </location>
</feature>
<dbReference type="Pfam" id="PF07724">
    <property type="entry name" value="AAA_2"/>
    <property type="match status" value="1"/>
</dbReference>
<evidence type="ECO:0000256" key="3">
    <source>
        <dbReference type="ARBA" id="ARBA00022840"/>
    </source>
</evidence>
<keyword evidence="5" id="KW-1133">Transmembrane helix</keyword>